<accession>A0A2H3D230</accession>
<dbReference type="EMBL" id="KZ293718">
    <property type="protein sequence ID" value="PBK82373.1"/>
    <property type="molecule type" value="Genomic_DNA"/>
</dbReference>
<proteinExistence type="predicted"/>
<evidence type="ECO:0000313" key="2">
    <source>
        <dbReference type="Proteomes" id="UP000217790"/>
    </source>
</evidence>
<sequence>MWGPIFDAGGFGLVSSEQEYDNLLNDLTKEWDDGPDVFKDRTVVYAMLKSLLFEP</sequence>
<evidence type="ECO:0000313" key="1">
    <source>
        <dbReference type="EMBL" id="PBK82373.1"/>
    </source>
</evidence>
<organism evidence="1 2">
    <name type="scientific">Armillaria gallica</name>
    <name type="common">Bulbous honey fungus</name>
    <name type="synonym">Armillaria bulbosa</name>
    <dbReference type="NCBI Taxonomy" id="47427"/>
    <lineage>
        <taxon>Eukaryota</taxon>
        <taxon>Fungi</taxon>
        <taxon>Dikarya</taxon>
        <taxon>Basidiomycota</taxon>
        <taxon>Agaricomycotina</taxon>
        <taxon>Agaricomycetes</taxon>
        <taxon>Agaricomycetidae</taxon>
        <taxon>Agaricales</taxon>
        <taxon>Marasmiineae</taxon>
        <taxon>Physalacriaceae</taxon>
        <taxon>Armillaria</taxon>
    </lineage>
</organism>
<dbReference type="OrthoDB" id="2907922at2759"/>
<dbReference type="InParanoid" id="A0A2H3D230"/>
<dbReference type="STRING" id="47427.A0A2H3D230"/>
<reference evidence="2" key="1">
    <citation type="journal article" date="2017" name="Nat. Ecol. Evol.">
        <title>Genome expansion and lineage-specific genetic innovations in the forest pathogenic fungi Armillaria.</title>
        <authorList>
            <person name="Sipos G."/>
            <person name="Prasanna A.N."/>
            <person name="Walter M.C."/>
            <person name="O'Connor E."/>
            <person name="Balint B."/>
            <person name="Krizsan K."/>
            <person name="Kiss B."/>
            <person name="Hess J."/>
            <person name="Varga T."/>
            <person name="Slot J."/>
            <person name="Riley R."/>
            <person name="Boka B."/>
            <person name="Rigling D."/>
            <person name="Barry K."/>
            <person name="Lee J."/>
            <person name="Mihaltcheva S."/>
            <person name="LaButti K."/>
            <person name="Lipzen A."/>
            <person name="Waldron R."/>
            <person name="Moloney N.M."/>
            <person name="Sperisen C."/>
            <person name="Kredics L."/>
            <person name="Vagvoelgyi C."/>
            <person name="Patrignani A."/>
            <person name="Fitzpatrick D."/>
            <person name="Nagy I."/>
            <person name="Doyle S."/>
            <person name="Anderson J.B."/>
            <person name="Grigoriev I.V."/>
            <person name="Gueldener U."/>
            <person name="Muensterkoetter M."/>
            <person name="Nagy L.G."/>
        </authorList>
    </citation>
    <scope>NUCLEOTIDE SEQUENCE [LARGE SCALE GENOMIC DNA]</scope>
    <source>
        <strain evidence="2">Ar21-2</strain>
    </source>
</reference>
<gene>
    <name evidence="1" type="ORF">ARMGADRAFT_736241</name>
</gene>
<name>A0A2H3D230_ARMGA</name>
<protein>
    <submittedName>
        <fullName evidence="1">Uncharacterized protein</fullName>
    </submittedName>
</protein>
<dbReference type="Proteomes" id="UP000217790">
    <property type="component" value="Unassembled WGS sequence"/>
</dbReference>
<dbReference type="OMA" id="RTVVYAM"/>
<keyword evidence="2" id="KW-1185">Reference proteome</keyword>
<dbReference type="AlphaFoldDB" id="A0A2H3D230"/>